<dbReference type="Gene3D" id="3.40.50.720">
    <property type="entry name" value="NAD(P)-binding Rossmann-like Domain"/>
    <property type="match status" value="1"/>
</dbReference>
<organism evidence="4 5">
    <name type="scientific">Chaetomium strumarium</name>
    <dbReference type="NCBI Taxonomy" id="1170767"/>
    <lineage>
        <taxon>Eukaryota</taxon>
        <taxon>Fungi</taxon>
        <taxon>Dikarya</taxon>
        <taxon>Ascomycota</taxon>
        <taxon>Pezizomycotina</taxon>
        <taxon>Sordariomycetes</taxon>
        <taxon>Sordariomycetidae</taxon>
        <taxon>Sordariales</taxon>
        <taxon>Chaetomiaceae</taxon>
        <taxon>Chaetomium</taxon>
    </lineage>
</organism>
<dbReference type="InterPro" id="IPR036291">
    <property type="entry name" value="NAD(P)-bd_dom_sf"/>
</dbReference>
<dbReference type="GO" id="GO:0005634">
    <property type="term" value="C:nucleus"/>
    <property type="evidence" value="ECO:0007669"/>
    <property type="project" value="TreeGrafter"/>
</dbReference>
<evidence type="ECO:0000256" key="1">
    <source>
        <dbReference type="ARBA" id="ARBA00006328"/>
    </source>
</evidence>
<name>A0AAJ0GRJ3_9PEZI</name>
<dbReference type="SUPFAM" id="SSF51735">
    <property type="entry name" value="NAD(P)-binding Rossmann-fold domains"/>
    <property type="match status" value="1"/>
</dbReference>
<keyword evidence="2" id="KW-0521">NADP</keyword>
<dbReference type="InterPro" id="IPR051164">
    <property type="entry name" value="NmrA-like_oxidored"/>
</dbReference>
<keyword evidence="5" id="KW-1185">Reference proteome</keyword>
<proteinExistence type="inferred from homology"/>
<comment type="similarity">
    <text evidence="1">Belongs to the NmrA-type oxidoreductase family.</text>
</comment>
<dbReference type="RefSeq" id="XP_062720547.1">
    <property type="nucleotide sequence ID" value="XM_062869625.1"/>
</dbReference>
<dbReference type="EMBL" id="JAUDZG010000005">
    <property type="protein sequence ID" value="KAK3304767.1"/>
    <property type="molecule type" value="Genomic_DNA"/>
</dbReference>
<dbReference type="Pfam" id="PF05368">
    <property type="entry name" value="NmrA"/>
    <property type="match status" value="1"/>
</dbReference>
<reference evidence="4" key="1">
    <citation type="journal article" date="2023" name="Mol. Phylogenet. Evol.">
        <title>Genome-scale phylogeny and comparative genomics of the fungal order Sordariales.</title>
        <authorList>
            <person name="Hensen N."/>
            <person name="Bonometti L."/>
            <person name="Westerberg I."/>
            <person name="Brannstrom I.O."/>
            <person name="Guillou S."/>
            <person name="Cros-Aarteil S."/>
            <person name="Calhoun S."/>
            <person name="Haridas S."/>
            <person name="Kuo A."/>
            <person name="Mondo S."/>
            <person name="Pangilinan J."/>
            <person name="Riley R."/>
            <person name="LaButti K."/>
            <person name="Andreopoulos B."/>
            <person name="Lipzen A."/>
            <person name="Chen C."/>
            <person name="Yan M."/>
            <person name="Daum C."/>
            <person name="Ng V."/>
            <person name="Clum A."/>
            <person name="Steindorff A."/>
            <person name="Ohm R.A."/>
            <person name="Martin F."/>
            <person name="Silar P."/>
            <person name="Natvig D.O."/>
            <person name="Lalanne C."/>
            <person name="Gautier V."/>
            <person name="Ament-Velasquez S.L."/>
            <person name="Kruys A."/>
            <person name="Hutchinson M.I."/>
            <person name="Powell A.J."/>
            <person name="Barry K."/>
            <person name="Miller A.N."/>
            <person name="Grigoriev I.V."/>
            <person name="Debuchy R."/>
            <person name="Gladieux P."/>
            <person name="Hiltunen Thoren M."/>
            <person name="Johannesson H."/>
        </authorList>
    </citation>
    <scope>NUCLEOTIDE SEQUENCE</scope>
    <source>
        <strain evidence="4">CBS 333.67</strain>
    </source>
</reference>
<dbReference type="Gene3D" id="3.90.25.10">
    <property type="entry name" value="UDP-galactose 4-epimerase, domain 1"/>
    <property type="match status" value="1"/>
</dbReference>
<comment type="caution">
    <text evidence="4">The sequence shown here is derived from an EMBL/GenBank/DDBJ whole genome shotgun (WGS) entry which is preliminary data.</text>
</comment>
<dbReference type="CDD" id="cd05251">
    <property type="entry name" value="NmrA_like_SDR_a"/>
    <property type="match status" value="1"/>
</dbReference>
<evidence type="ECO:0000259" key="3">
    <source>
        <dbReference type="Pfam" id="PF05368"/>
    </source>
</evidence>
<dbReference type="Proteomes" id="UP001273166">
    <property type="component" value="Unassembled WGS sequence"/>
</dbReference>
<protein>
    <submittedName>
        <fullName evidence="4">NmrA family protein</fullName>
    </submittedName>
</protein>
<dbReference type="GeneID" id="87888454"/>
<reference evidence="4" key="2">
    <citation type="submission" date="2023-06" db="EMBL/GenBank/DDBJ databases">
        <authorList>
            <consortium name="Lawrence Berkeley National Laboratory"/>
            <person name="Mondo S.J."/>
            <person name="Hensen N."/>
            <person name="Bonometti L."/>
            <person name="Westerberg I."/>
            <person name="Brannstrom I.O."/>
            <person name="Guillou S."/>
            <person name="Cros-Aarteil S."/>
            <person name="Calhoun S."/>
            <person name="Haridas S."/>
            <person name="Kuo A."/>
            <person name="Pangilinan J."/>
            <person name="Riley R."/>
            <person name="Labutti K."/>
            <person name="Andreopoulos B."/>
            <person name="Lipzen A."/>
            <person name="Chen C."/>
            <person name="Yanf M."/>
            <person name="Daum C."/>
            <person name="Ng V."/>
            <person name="Clum A."/>
            <person name="Steindorff A."/>
            <person name="Ohm R."/>
            <person name="Martin F."/>
            <person name="Silar P."/>
            <person name="Natvig D."/>
            <person name="Lalanne C."/>
            <person name="Gautier V."/>
            <person name="Ament-Velasquez S.L."/>
            <person name="Kruys A."/>
            <person name="Hutchinson M.I."/>
            <person name="Powell A.J."/>
            <person name="Barry K."/>
            <person name="Miller A.N."/>
            <person name="Grigoriev I.V."/>
            <person name="Debuchy R."/>
            <person name="Gladieux P."/>
            <person name="Thoren M.H."/>
            <person name="Johannesson H."/>
        </authorList>
    </citation>
    <scope>NUCLEOTIDE SEQUENCE</scope>
    <source>
        <strain evidence="4">CBS 333.67</strain>
    </source>
</reference>
<gene>
    <name evidence="4" type="ORF">B0T15DRAFT_537528</name>
</gene>
<evidence type="ECO:0000313" key="4">
    <source>
        <dbReference type="EMBL" id="KAK3304767.1"/>
    </source>
</evidence>
<dbReference type="PANTHER" id="PTHR42748">
    <property type="entry name" value="NITROGEN METABOLITE REPRESSION PROTEIN NMRA FAMILY MEMBER"/>
    <property type="match status" value="1"/>
</dbReference>
<dbReference type="PANTHER" id="PTHR42748:SF14">
    <property type="entry name" value="SNOAL-LIKE DOMAIN-CONTAINING PROTEIN"/>
    <property type="match status" value="1"/>
</dbReference>
<evidence type="ECO:0000256" key="2">
    <source>
        <dbReference type="ARBA" id="ARBA00022857"/>
    </source>
</evidence>
<dbReference type="InterPro" id="IPR008030">
    <property type="entry name" value="NmrA-like"/>
</dbReference>
<accession>A0AAJ0GRJ3</accession>
<dbReference type="AlphaFoldDB" id="A0AAJ0GRJ3"/>
<sequence length="353" mass="39084">MADLKEILVIGGTGAQGMPVVKALSQSGQYRVRVLTRNAESTRAKQLAALPNVSLIQGTQDSQQDLHRAFRGVYGAWVNTDGFTLGEKNELFYGFRAYEIARAEGVQHYVWANIEYALEIAGFDESYHCGHMDAKGRIGKFILAQGQDQMMKSSLLSTGPYMEMLLDGMFVPAEQEDGSFVWANPATKDAKLPLIALDDVGVYSLWLFDNPGESAGLDLSVVTDWVSFGDIAKTFTEVTGKRGVHKSIPWEAYAAAAEPYPGAYVNWSLGPDAGRDESVMKWTDNFGAWWKYWAGGLSPPRDLALLDRIHPRRIRSLAEWMKRVGYDGKPGSVLKMVEDWRKQGGSIGREVMG</sequence>
<evidence type="ECO:0000313" key="5">
    <source>
        <dbReference type="Proteomes" id="UP001273166"/>
    </source>
</evidence>
<feature type="domain" description="NmrA-like" evidence="3">
    <location>
        <begin position="5"/>
        <end position="255"/>
    </location>
</feature>